<evidence type="ECO:0000256" key="1">
    <source>
        <dbReference type="ARBA" id="ARBA00023015"/>
    </source>
</evidence>
<keyword evidence="6" id="KW-1185">Reference proteome</keyword>
<feature type="region of interest" description="Disordered" evidence="3">
    <location>
        <begin position="97"/>
        <end position="117"/>
    </location>
</feature>
<accession>A0A7G9RAN7</accession>
<keyword evidence="2" id="KW-0804">Transcription</keyword>
<evidence type="ECO:0000256" key="2">
    <source>
        <dbReference type="ARBA" id="ARBA00023163"/>
    </source>
</evidence>
<evidence type="ECO:0000313" key="6">
    <source>
        <dbReference type="Proteomes" id="UP000515947"/>
    </source>
</evidence>
<protein>
    <submittedName>
        <fullName evidence="5">WHG domain-containing protein</fullName>
    </submittedName>
</protein>
<feature type="domain" description="HTH-type transcriptional regulator MT1864/Rv1816-like C-terminal" evidence="4">
    <location>
        <begin position="8"/>
        <end position="94"/>
    </location>
</feature>
<dbReference type="AlphaFoldDB" id="A0A7G9RAN7"/>
<dbReference type="SUPFAM" id="SSF48498">
    <property type="entry name" value="Tetracyclin repressor-like, C-terminal domain"/>
    <property type="match status" value="1"/>
</dbReference>
<evidence type="ECO:0000256" key="3">
    <source>
        <dbReference type="SAM" id="MobiDB-lite"/>
    </source>
</evidence>
<evidence type="ECO:0000313" key="5">
    <source>
        <dbReference type="EMBL" id="QNN52662.1"/>
    </source>
</evidence>
<reference evidence="5 6" key="1">
    <citation type="submission" date="2020-08" db="EMBL/GenBank/DDBJ databases">
        <title>Genome sequence of Nocardioides mesophilus KACC 16243T.</title>
        <authorList>
            <person name="Hyun D.-W."/>
            <person name="Bae J.-W."/>
        </authorList>
    </citation>
    <scope>NUCLEOTIDE SEQUENCE [LARGE SCALE GENOMIC DNA]</scope>
    <source>
        <strain evidence="5 6">KACC 16243</strain>
    </source>
</reference>
<feature type="compositionally biased region" description="Low complexity" evidence="3">
    <location>
        <begin position="98"/>
        <end position="110"/>
    </location>
</feature>
<dbReference type="Pfam" id="PF13305">
    <property type="entry name" value="TetR_C_33"/>
    <property type="match status" value="1"/>
</dbReference>
<gene>
    <name evidence="5" type="ORF">H9L09_19810</name>
</gene>
<dbReference type="InterPro" id="IPR036271">
    <property type="entry name" value="Tet_transcr_reg_TetR-rel_C_sf"/>
</dbReference>
<dbReference type="KEGG" id="nmes:H9L09_19810"/>
<organism evidence="5 6">
    <name type="scientific">Nocardioides mesophilus</name>
    <dbReference type="NCBI Taxonomy" id="433659"/>
    <lineage>
        <taxon>Bacteria</taxon>
        <taxon>Bacillati</taxon>
        <taxon>Actinomycetota</taxon>
        <taxon>Actinomycetes</taxon>
        <taxon>Propionibacteriales</taxon>
        <taxon>Nocardioidaceae</taxon>
        <taxon>Nocardioides</taxon>
    </lineage>
</organism>
<dbReference type="Gene3D" id="1.10.357.10">
    <property type="entry name" value="Tetracycline Repressor, domain 2"/>
    <property type="match status" value="1"/>
</dbReference>
<dbReference type="InterPro" id="IPR025996">
    <property type="entry name" value="MT1864/Rv1816-like_C"/>
</dbReference>
<name>A0A7G9RAN7_9ACTN</name>
<sequence length="117" mass="11867">MPIWCSLFALTESGLFRLLFTAYPDPPEGKDAAGEDPYSLLNAALGDLVAVGYLTGQGRAGAEVTCWSAVHALAVLNIDGRLCGLSSSDRDAALTVCSSGSTAGSGSAATRPSLADS</sequence>
<evidence type="ECO:0000259" key="4">
    <source>
        <dbReference type="Pfam" id="PF13305"/>
    </source>
</evidence>
<keyword evidence="1" id="KW-0805">Transcription regulation</keyword>
<dbReference type="EMBL" id="CP060713">
    <property type="protein sequence ID" value="QNN52662.1"/>
    <property type="molecule type" value="Genomic_DNA"/>
</dbReference>
<dbReference type="Proteomes" id="UP000515947">
    <property type="component" value="Chromosome"/>
</dbReference>
<proteinExistence type="predicted"/>